<dbReference type="Gene3D" id="3.40.50.720">
    <property type="entry name" value="NAD(P)-binding Rossmann-like Domain"/>
    <property type="match status" value="1"/>
</dbReference>
<dbReference type="Gene3D" id="3.90.180.10">
    <property type="entry name" value="Medium-chain alcohol dehydrogenases, catalytic domain"/>
    <property type="match status" value="1"/>
</dbReference>
<sequence>MKRLAFSRFGPPPEVLELQSLELPTLAEGGVRLKILAAPVNPADLNFIEGTYGIKPELPAVSGIEGCGEVVESRDARFAPGDHAIFLRRSATWASHVQVPGDVLFKVPAGIDPKQAAMLKVNPATAWQLLTGFQRPEPGSWIVQNAANSGVGRCVIRLAESIGVRTMNFVRRPELVEELKELGADHVVVDGEEGLREAKQVMGKPGAALGFNAVGGESALRVMNLLASHAIHITYGAMARRPLTIPNGLLIFKDLRFRGLWITKWIEQASDAEIAEVYGRLAEMTLSGGLVQPVDAVYPLEDYQSALVRANEGGRSGKVLFVP</sequence>
<feature type="domain" description="Enoyl reductase (ER)" evidence="11">
    <location>
        <begin position="10"/>
        <end position="321"/>
    </location>
</feature>
<dbReference type="AlphaFoldDB" id="A0A975G809"/>
<evidence type="ECO:0000256" key="8">
    <source>
        <dbReference type="ARBA" id="ARBA00023160"/>
    </source>
</evidence>
<evidence type="ECO:0000256" key="10">
    <source>
        <dbReference type="ARBA" id="ARBA00048843"/>
    </source>
</evidence>
<dbReference type="Pfam" id="PF08240">
    <property type="entry name" value="ADH_N"/>
    <property type="match status" value="1"/>
</dbReference>
<evidence type="ECO:0000259" key="11">
    <source>
        <dbReference type="SMART" id="SM00829"/>
    </source>
</evidence>
<dbReference type="InterPro" id="IPR051034">
    <property type="entry name" value="Mito_Enoyl-ACP_Reductase"/>
</dbReference>
<dbReference type="PANTHER" id="PTHR43981">
    <property type="entry name" value="ENOYL-[ACYL-CARRIER-PROTEIN] REDUCTASE, MITOCHONDRIAL"/>
    <property type="match status" value="1"/>
</dbReference>
<evidence type="ECO:0000256" key="3">
    <source>
        <dbReference type="ARBA" id="ARBA00022832"/>
    </source>
</evidence>
<dbReference type="Proteomes" id="UP000676169">
    <property type="component" value="Chromosome"/>
</dbReference>
<dbReference type="RefSeq" id="WP_211630596.1">
    <property type="nucleotide sequence ID" value="NZ_CP073100.1"/>
</dbReference>
<dbReference type="InterPro" id="IPR020843">
    <property type="entry name" value="ER"/>
</dbReference>
<dbReference type="GO" id="GO:0006633">
    <property type="term" value="P:fatty acid biosynthetic process"/>
    <property type="evidence" value="ECO:0007669"/>
    <property type="project" value="UniProtKB-KW"/>
</dbReference>
<keyword evidence="6" id="KW-0560">Oxidoreductase</keyword>
<evidence type="ECO:0000256" key="2">
    <source>
        <dbReference type="ARBA" id="ARBA00022516"/>
    </source>
</evidence>
<keyword evidence="2" id="KW-0444">Lipid biosynthesis</keyword>
<reference evidence="12" key="1">
    <citation type="submission" date="2021-04" db="EMBL/GenBank/DDBJ databases">
        <title>Luteolibacter sp. 32A isolated from the skin of an Anderson's salamander (Ambystoma andersonii).</title>
        <authorList>
            <person name="Spergser J."/>
            <person name="Busse H.-J."/>
        </authorList>
    </citation>
    <scope>NUCLEOTIDE SEQUENCE</scope>
    <source>
        <strain evidence="12">32A</strain>
    </source>
</reference>
<keyword evidence="8" id="KW-0275">Fatty acid biosynthesis</keyword>
<evidence type="ECO:0000256" key="7">
    <source>
        <dbReference type="ARBA" id="ARBA00023098"/>
    </source>
</evidence>
<dbReference type="KEGG" id="lamb:KBB96_16500"/>
<evidence type="ECO:0000256" key="4">
    <source>
        <dbReference type="ARBA" id="ARBA00022857"/>
    </source>
</evidence>
<proteinExistence type="inferred from homology"/>
<dbReference type="SMART" id="SM00829">
    <property type="entry name" value="PKS_ER"/>
    <property type="match status" value="1"/>
</dbReference>
<dbReference type="EC" id="1.3.1.104" evidence="9"/>
<evidence type="ECO:0000313" key="13">
    <source>
        <dbReference type="Proteomes" id="UP000676169"/>
    </source>
</evidence>
<dbReference type="SUPFAM" id="SSF50129">
    <property type="entry name" value="GroES-like"/>
    <property type="match status" value="1"/>
</dbReference>
<dbReference type="InterPro" id="IPR011032">
    <property type="entry name" value="GroES-like_sf"/>
</dbReference>
<keyword evidence="5" id="KW-0809">Transit peptide</keyword>
<protein>
    <recommendedName>
        <fullName evidence="9">enoyl-[acyl-carrier-protein] reductase</fullName>
        <ecNumber evidence="9">1.3.1.104</ecNumber>
    </recommendedName>
</protein>
<evidence type="ECO:0000256" key="9">
    <source>
        <dbReference type="ARBA" id="ARBA00038963"/>
    </source>
</evidence>
<dbReference type="InterPro" id="IPR013154">
    <property type="entry name" value="ADH-like_N"/>
</dbReference>
<keyword evidence="4" id="KW-0521">NADP</keyword>
<keyword evidence="13" id="KW-1185">Reference proteome</keyword>
<dbReference type="EMBL" id="CP073100">
    <property type="protein sequence ID" value="QUE50456.1"/>
    <property type="molecule type" value="Genomic_DNA"/>
</dbReference>
<dbReference type="InterPro" id="IPR013149">
    <property type="entry name" value="ADH-like_C"/>
</dbReference>
<name>A0A975G809_9BACT</name>
<comment type="similarity">
    <text evidence="1">Belongs to the zinc-containing alcohol dehydrogenase family. Quinone oxidoreductase subfamily.</text>
</comment>
<evidence type="ECO:0000256" key="1">
    <source>
        <dbReference type="ARBA" id="ARBA00010371"/>
    </source>
</evidence>
<gene>
    <name evidence="12" type="ORF">KBB96_16500</name>
</gene>
<evidence type="ECO:0000256" key="6">
    <source>
        <dbReference type="ARBA" id="ARBA00023002"/>
    </source>
</evidence>
<keyword evidence="7" id="KW-0443">Lipid metabolism</keyword>
<dbReference type="CDD" id="cd08290">
    <property type="entry name" value="ETR"/>
    <property type="match status" value="1"/>
</dbReference>
<dbReference type="SUPFAM" id="SSF51735">
    <property type="entry name" value="NAD(P)-binding Rossmann-fold domains"/>
    <property type="match status" value="1"/>
</dbReference>
<evidence type="ECO:0000256" key="5">
    <source>
        <dbReference type="ARBA" id="ARBA00022946"/>
    </source>
</evidence>
<dbReference type="PANTHER" id="PTHR43981:SF2">
    <property type="entry name" value="ENOYL-[ACYL-CARRIER-PROTEIN] REDUCTASE, MITOCHONDRIAL"/>
    <property type="match status" value="1"/>
</dbReference>
<dbReference type="InterPro" id="IPR036291">
    <property type="entry name" value="NAD(P)-bd_dom_sf"/>
</dbReference>
<accession>A0A975G809</accession>
<evidence type="ECO:0000313" key="12">
    <source>
        <dbReference type="EMBL" id="QUE50456.1"/>
    </source>
</evidence>
<dbReference type="Pfam" id="PF00107">
    <property type="entry name" value="ADH_zinc_N"/>
    <property type="match status" value="1"/>
</dbReference>
<organism evidence="12 13">
    <name type="scientific">Luteolibacter ambystomatis</name>
    <dbReference type="NCBI Taxonomy" id="2824561"/>
    <lineage>
        <taxon>Bacteria</taxon>
        <taxon>Pseudomonadati</taxon>
        <taxon>Verrucomicrobiota</taxon>
        <taxon>Verrucomicrobiia</taxon>
        <taxon>Verrucomicrobiales</taxon>
        <taxon>Verrucomicrobiaceae</taxon>
        <taxon>Luteolibacter</taxon>
    </lineage>
</organism>
<dbReference type="GO" id="GO:0141148">
    <property type="term" value="F:enoyl-[acyl-carrier-protein] reductase (NADPH) activity"/>
    <property type="evidence" value="ECO:0007669"/>
    <property type="project" value="UniProtKB-EC"/>
</dbReference>
<keyword evidence="3" id="KW-0276">Fatty acid metabolism</keyword>
<comment type="catalytic activity">
    <reaction evidence="10">
        <text>a 2,3-saturated acyl-[ACP] + NADP(+) = a (2E)-enoyl-[ACP] + NADPH + H(+)</text>
        <dbReference type="Rhea" id="RHEA:22564"/>
        <dbReference type="Rhea" id="RHEA-COMP:9925"/>
        <dbReference type="Rhea" id="RHEA-COMP:9926"/>
        <dbReference type="ChEBI" id="CHEBI:15378"/>
        <dbReference type="ChEBI" id="CHEBI:57783"/>
        <dbReference type="ChEBI" id="CHEBI:58349"/>
        <dbReference type="ChEBI" id="CHEBI:78784"/>
        <dbReference type="ChEBI" id="CHEBI:78785"/>
        <dbReference type="EC" id="1.3.1.104"/>
    </reaction>
</comment>